<dbReference type="KEGG" id="ptm:GSPATT00003456001"/>
<accession>A0E5M8</accession>
<dbReference type="Gene3D" id="3.80.10.10">
    <property type="entry name" value="Ribonuclease Inhibitor"/>
    <property type="match status" value="1"/>
</dbReference>
<name>A0E5M8_PARTE</name>
<evidence type="ECO:0000313" key="2">
    <source>
        <dbReference type="Proteomes" id="UP000000600"/>
    </source>
</evidence>
<dbReference type="AlphaFoldDB" id="A0E5M8"/>
<gene>
    <name evidence="1" type="ORF">GSPATT00003456001</name>
</gene>
<dbReference type="GeneID" id="5043777"/>
<dbReference type="OMA" id="IKFESCA"/>
<dbReference type="SUPFAM" id="SSF52047">
    <property type="entry name" value="RNI-like"/>
    <property type="match status" value="1"/>
</dbReference>
<reference evidence="1 2" key="1">
    <citation type="journal article" date="2006" name="Nature">
        <title>Global trends of whole-genome duplications revealed by the ciliate Paramecium tetraurelia.</title>
        <authorList>
            <consortium name="Genoscope"/>
            <person name="Aury J.-M."/>
            <person name="Jaillon O."/>
            <person name="Duret L."/>
            <person name="Noel B."/>
            <person name="Jubin C."/>
            <person name="Porcel B.M."/>
            <person name="Segurens B."/>
            <person name="Daubin V."/>
            <person name="Anthouard V."/>
            <person name="Aiach N."/>
            <person name="Arnaiz O."/>
            <person name="Billaut A."/>
            <person name="Beisson J."/>
            <person name="Blanc I."/>
            <person name="Bouhouche K."/>
            <person name="Camara F."/>
            <person name="Duharcourt S."/>
            <person name="Guigo R."/>
            <person name="Gogendeau D."/>
            <person name="Katinka M."/>
            <person name="Keller A.-M."/>
            <person name="Kissmehl R."/>
            <person name="Klotz C."/>
            <person name="Koll F."/>
            <person name="Le Moue A."/>
            <person name="Lepere C."/>
            <person name="Malinsky S."/>
            <person name="Nowacki M."/>
            <person name="Nowak J.K."/>
            <person name="Plattner H."/>
            <person name="Poulain J."/>
            <person name="Ruiz F."/>
            <person name="Serrano V."/>
            <person name="Zagulski M."/>
            <person name="Dessen P."/>
            <person name="Betermier M."/>
            <person name="Weissenbach J."/>
            <person name="Scarpelli C."/>
            <person name="Schachter V."/>
            <person name="Sperling L."/>
            <person name="Meyer E."/>
            <person name="Cohen J."/>
            <person name="Wincker P."/>
        </authorList>
    </citation>
    <scope>NUCLEOTIDE SEQUENCE [LARGE SCALE GENOMIC DNA]</scope>
    <source>
        <strain evidence="1 2">Stock d4-2</strain>
    </source>
</reference>
<protein>
    <submittedName>
        <fullName evidence="1">Uncharacterized protein</fullName>
    </submittedName>
</protein>
<evidence type="ECO:0000313" key="1">
    <source>
        <dbReference type="EMBL" id="CAK90595.1"/>
    </source>
</evidence>
<dbReference type="HOGENOM" id="CLU_856503_0_0_1"/>
<dbReference type="RefSeq" id="XP_001457992.1">
    <property type="nucleotide sequence ID" value="XM_001457955.1"/>
</dbReference>
<dbReference type="OrthoDB" id="302647at2759"/>
<dbReference type="EMBL" id="CT868660">
    <property type="protein sequence ID" value="CAK90595.1"/>
    <property type="molecule type" value="Genomic_DNA"/>
</dbReference>
<dbReference type="InParanoid" id="A0E5M8"/>
<dbReference type="InterPro" id="IPR032675">
    <property type="entry name" value="LRR_dom_sf"/>
</dbReference>
<dbReference type="STRING" id="5888.A0E5M8"/>
<dbReference type="Proteomes" id="UP000000600">
    <property type="component" value="Unassembled WGS sequence"/>
</dbReference>
<sequence length="334" mass="38696">MNKNHNFEQVCSDICVYHEPVEYPQNPIQKQYNKLNLKKDKLMQKLASQIIRSEQRIKSPFQIEIFQQQQLLNDKCVETMSSELVLSQPKKNLSIDLSKRWHLDLSDLTDKGVRDLSDGLSKLKSLEQLNLALCGYLTRLFNISWGYWNQNITDKSLQYITNALILQNQLHEFNLDLNMWAYENNSITDEGAKNLMDGIGLLQNLGKLELNLKGWGDGNQDITDNTIIGLSRCLKKLGNLSEVKLVLWQNIGKQAIKQLNKTLSKMENLTKIDIKFESCAQQQPIQNNNIDLKLQQIKINAVQKRRLLFQVEGIMINFEPVINKRTLWDIILKL</sequence>
<keyword evidence="2" id="KW-1185">Reference proteome</keyword>
<organism evidence="1 2">
    <name type="scientific">Paramecium tetraurelia</name>
    <dbReference type="NCBI Taxonomy" id="5888"/>
    <lineage>
        <taxon>Eukaryota</taxon>
        <taxon>Sar</taxon>
        <taxon>Alveolata</taxon>
        <taxon>Ciliophora</taxon>
        <taxon>Intramacronucleata</taxon>
        <taxon>Oligohymenophorea</taxon>
        <taxon>Peniculida</taxon>
        <taxon>Parameciidae</taxon>
        <taxon>Paramecium</taxon>
    </lineage>
</organism>
<proteinExistence type="predicted"/>